<evidence type="ECO:0000313" key="1">
    <source>
        <dbReference type="EMBL" id="ELU42596.1"/>
    </source>
</evidence>
<accession>L8WWW9</accession>
<reference evidence="1 2" key="1">
    <citation type="journal article" date="2013" name="Nat. Commun.">
        <title>The evolution and pathogenic mechanisms of the rice sheath blight pathogen.</title>
        <authorList>
            <person name="Zheng A."/>
            <person name="Lin R."/>
            <person name="Xu L."/>
            <person name="Qin P."/>
            <person name="Tang C."/>
            <person name="Ai P."/>
            <person name="Zhang D."/>
            <person name="Liu Y."/>
            <person name="Sun Z."/>
            <person name="Feng H."/>
            <person name="Wang Y."/>
            <person name="Chen Y."/>
            <person name="Liang X."/>
            <person name="Fu R."/>
            <person name="Li Q."/>
            <person name="Zhang J."/>
            <person name="Yu X."/>
            <person name="Xie Z."/>
            <person name="Ding L."/>
            <person name="Guan P."/>
            <person name="Tang J."/>
            <person name="Liang Y."/>
            <person name="Wang S."/>
            <person name="Deng Q."/>
            <person name="Li S."/>
            <person name="Zhu J."/>
            <person name="Wang L."/>
            <person name="Liu H."/>
            <person name="Li P."/>
        </authorList>
    </citation>
    <scope>NUCLEOTIDE SEQUENCE [LARGE SCALE GENOMIC DNA]</scope>
    <source>
        <strain evidence="2">AG-1 IA</strain>
    </source>
</reference>
<sequence length="72" mass="8422">MDTSDTLTCECRMYRHTSLCFVMHMKYNNVFYCACNHPKDTVKLSNARTCQINGEPDVRMCIVWAPLSIREK</sequence>
<keyword evidence="2" id="KW-1185">Reference proteome</keyword>
<dbReference type="Proteomes" id="UP000011668">
    <property type="component" value="Unassembled WGS sequence"/>
</dbReference>
<dbReference type="EMBL" id="AFRT01000784">
    <property type="protein sequence ID" value="ELU42596.1"/>
    <property type="molecule type" value="Genomic_DNA"/>
</dbReference>
<evidence type="ECO:0000313" key="2">
    <source>
        <dbReference type="Proteomes" id="UP000011668"/>
    </source>
</evidence>
<protein>
    <submittedName>
        <fullName evidence="1">Uncharacterized protein</fullName>
    </submittedName>
</protein>
<dbReference type="HOGENOM" id="CLU_2723958_0_0_1"/>
<dbReference type="AlphaFoldDB" id="L8WWW9"/>
<gene>
    <name evidence="1" type="ORF">AG1IA_03376</name>
</gene>
<name>L8WWW9_THACA</name>
<organism evidence="1 2">
    <name type="scientific">Thanatephorus cucumeris (strain AG1-IA)</name>
    <name type="common">Rice sheath blight fungus</name>
    <name type="synonym">Rhizoctonia solani</name>
    <dbReference type="NCBI Taxonomy" id="983506"/>
    <lineage>
        <taxon>Eukaryota</taxon>
        <taxon>Fungi</taxon>
        <taxon>Dikarya</taxon>
        <taxon>Basidiomycota</taxon>
        <taxon>Agaricomycotina</taxon>
        <taxon>Agaricomycetes</taxon>
        <taxon>Cantharellales</taxon>
        <taxon>Ceratobasidiaceae</taxon>
        <taxon>Rhizoctonia</taxon>
        <taxon>Rhizoctonia solani AG-1</taxon>
    </lineage>
</organism>
<comment type="caution">
    <text evidence="1">The sequence shown here is derived from an EMBL/GenBank/DDBJ whole genome shotgun (WGS) entry which is preliminary data.</text>
</comment>
<proteinExistence type="predicted"/>